<reference evidence="1 2" key="2">
    <citation type="journal article" date="2022" name="Mol. Ecol. Resour.">
        <title>The genomes of chicory, endive, great burdock and yacon provide insights into Asteraceae paleo-polyploidization history and plant inulin production.</title>
        <authorList>
            <person name="Fan W."/>
            <person name="Wang S."/>
            <person name="Wang H."/>
            <person name="Wang A."/>
            <person name="Jiang F."/>
            <person name="Liu H."/>
            <person name="Zhao H."/>
            <person name="Xu D."/>
            <person name="Zhang Y."/>
        </authorList>
    </citation>
    <scope>NUCLEOTIDE SEQUENCE [LARGE SCALE GENOMIC DNA]</scope>
    <source>
        <strain evidence="2">cv. Punajuju</strain>
        <tissue evidence="1">Leaves</tissue>
    </source>
</reference>
<proteinExistence type="predicted"/>
<name>A0ACB9BN48_CICIN</name>
<organism evidence="1 2">
    <name type="scientific">Cichorium intybus</name>
    <name type="common">Chicory</name>
    <dbReference type="NCBI Taxonomy" id="13427"/>
    <lineage>
        <taxon>Eukaryota</taxon>
        <taxon>Viridiplantae</taxon>
        <taxon>Streptophyta</taxon>
        <taxon>Embryophyta</taxon>
        <taxon>Tracheophyta</taxon>
        <taxon>Spermatophyta</taxon>
        <taxon>Magnoliopsida</taxon>
        <taxon>eudicotyledons</taxon>
        <taxon>Gunneridae</taxon>
        <taxon>Pentapetalae</taxon>
        <taxon>asterids</taxon>
        <taxon>campanulids</taxon>
        <taxon>Asterales</taxon>
        <taxon>Asteraceae</taxon>
        <taxon>Cichorioideae</taxon>
        <taxon>Cichorieae</taxon>
        <taxon>Cichoriinae</taxon>
        <taxon>Cichorium</taxon>
    </lineage>
</organism>
<evidence type="ECO:0000313" key="1">
    <source>
        <dbReference type="EMBL" id="KAI3723400.1"/>
    </source>
</evidence>
<comment type="caution">
    <text evidence="1">The sequence shown here is derived from an EMBL/GenBank/DDBJ whole genome shotgun (WGS) entry which is preliminary data.</text>
</comment>
<protein>
    <submittedName>
        <fullName evidence="1">Uncharacterized protein</fullName>
    </submittedName>
</protein>
<sequence>MTRHPRILIITYSSQGNLNPSIRFANRLIKLGASVTVCTSLSVVRRMNKETIPHGLTFAPFSDGHDDGQEPTTTLTQLISDFDTNGASAMAEIISSAAAAGQPFDHLVCNNIIPWAPRVANAHGIKSSLLWIMSATISDIFYYYFNGYQGLISDRINNPTVPIDLPGLPPLTTADLPTFLLPSHPKELNFFIGNLKGLYGDIKTPLRILVNTFNELEVESIRAIEKIEYYPIGPLIPSEFMEGKDSQSNSLGSDFFDMLNMNV</sequence>
<gene>
    <name evidence="1" type="ORF">L2E82_34938</name>
</gene>
<keyword evidence="2" id="KW-1185">Reference proteome</keyword>
<dbReference type="EMBL" id="CM042014">
    <property type="protein sequence ID" value="KAI3723400.1"/>
    <property type="molecule type" value="Genomic_DNA"/>
</dbReference>
<reference evidence="2" key="1">
    <citation type="journal article" date="2022" name="Mol. Ecol. Resour.">
        <title>The genomes of chicory, endive, great burdock and yacon provide insights into Asteraceae palaeo-polyploidization history and plant inulin production.</title>
        <authorList>
            <person name="Fan W."/>
            <person name="Wang S."/>
            <person name="Wang H."/>
            <person name="Wang A."/>
            <person name="Jiang F."/>
            <person name="Liu H."/>
            <person name="Zhao H."/>
            <person name="Xu D."/>
            <person name="Zhang Y."/>
        </authorList>
    </citation>
    <scope>NUCLEOTIDE SEQUENCE [LARGE SCALE GENOMIC DNA]</scope>
    <source>
        <strain evidence="2">cv. Punajuju</strain>
    </source>
</reference>
<evidence type="ECO:0000313" key="2">
    <source>
        <dbReference type="Proteomes" id="UP001055811"/>
    </source>
</evidence>
<dbReference type="Proteomes" id="UP001055811">
    <property type="component" value="Linkage Group LG06"/>
</dbReference>
<accession>A0ACB9BN48</accession>